<dbReference type="PANTHER" id="PTHR10285">
    <property type="entry name" value="URIDINE KINASE"/>
    <property type="match status" value="1"/>
</dbReference>
<proteinExistence type="predicted"/>
<accession>A0ABV6G6A5</accession>
<name>A0ABV6G6A5_9GAMM</name>
<evidence type="ECO:0000313" key="2">
    <source>
        <dbReference type="Proteomes" id="UP001589814"/>
    </source>
</evidence>
<keyword evidence="2" id="KW-1185">Reference proteome</keyword>
<evidence type="ECO:0000313" key="1">
    <source>
        <dbReference type="EMBL" id="MFC0268956.1"/>
    </source>
</evidence>
<dbReference type="Proteomes" id="UP001589814">
    <property type="component" value="Unassembled WGS sequence"/>
</dbReference>
<dbReference type="SUPFAM" id="SSF52540">
    <property type="entry name" value="P-loop containing nucleoside triphosphate hydrolases"/>
    <property type="match status" value="1"/>
</dbReference>
<keyword evidence="1" id="KW-0418">Kinase</keyword>
<reference evidence="1 2" key="1">
    <citation type="submission" date="2024-09" db="EMBL/GenBank/DDBJ databases">
        <authorList>
            <person name="Sun Q."/>
            <person name="Mori K."/>
        </authorList>
    </citation>
    <scope>NUCLEOTIDE SEQUENCE [LARGE SCALE GENOMIC DNA]</scope>
    <source>
        <strain evidence="1 2">CCM 7415</strain>
    </source>
</reference>
<sequence length="226" mass="25667">MTARSQHDISGVDIEEAVVEMARAMMTSGRRRLLGIVGPPGAGKSSIGEMLGARLDNTMQVVPMDGFHLSNRQLTRLGRAERKGAPDTFDVQGYVALLSRLRDARQSDTIYAPDFYRELEEPIAASIAVPSATALVITEGNYLLLEEPPWSEVRKLLDEVWYLDVDTERREQWLVERHRRFGRSADQAHAWLAATDRPNAERIEATRHLADRQLYWDGRLIRLTDR</sequence>
<protein>
    <submittedName>
        <fullName evidence="1">Nucleoside/nucleotide kinase family protein</fullName>
    </submittedName>
</protein>
<dbReference type="NCBIfam" id="NF006743">
    <property type="entry name" value="PRK09270.1-2"/>
    <property type="match status" value="1"/>
</dbReference>
<comment type="caution">
    <text evidence="1">The sequence shown here is derived from an EMBL/GenBank/DDBJ whole genome shotgun (WGS) entry which is preliminary data.</text>
</comment>
<keyword evidence="1" id="KW-0808">Transferase</keyword>
<dbReference type="InterPro" id="IPR027417">
    <property type="entry name" value="P-loop_NTPase"/>
</dbReference>
<organism evidence="1 2">
    <name type="scientific">Kushneria aurantia</name>
    <dbReference type="NCBI Taxonomy" id="504092"/>
    <lineage>
        <taxon>Bacteria</taxon>
        <taxon>Pseudomonadati</taxon>
        <taxon>Pseudomonadota</taxon>
        <taxon>Gammaproteobacteria</taxon>
        <taxon>Oceanospirillales</taxon>
        <taxon>Halomonadaceae</taxon>
        <taxon>Kushneria</taxon>
    </lineage>
</organism>
<dbReference type="RefSeq" id="WP_019951400.1">
    <property type="nucleotide sequence ID" value="NZ_JBHLVX010000050.1"/>
</dbReference>
<dbReference type="Gene3D" id="3.40.50.300">
    <property type="entry name" value="P-loop containing nucleotide triphosphate hydrolases"/>
    <property type="match status" value="1"/>
</dbReference>
<dbReference type="EMBL" id="JBHLVX010000050">
    <property type="protein sequence ID" value="MFC0268956.1"/>
    <property type="molecule type" value="Genomic_DNA"/>
</dbReference>
<dbReference type="GO" id="GO:0016301">
    <property type="term" value="F:kinase activity"/>
    <property type="evidence" value="ECO:0007669"/>
    <property type="project" value="UniProtKB-KW"/>
</dbReference>
<gene>
    <name evidence="1" type="ORF">ACFFHW_13335</name>
</gene>